<comment type="caution">
    <text evidence="5">The sequence shown here is derived from an EMBL/GenBank/DDBJ whole genome shotgun (WGS) entry which is preliminary data.</text>
</comment>
<dbReference type="Pfam" id="PF00069">
    <property type="entry name" value="Pkinase"/>
    <property type="match status" value="1"/>
</dbReference>
<keyword evidence="2" id="KW-0732">Signal</keyword>
<gene>
    <name evidence="4" type="ORF">PR001_g7273</name>
    <name evidence="5" type="ORF">PR003_g508</name>
</gene>
<keyword evidence="1" id="KW-1133">Transmembrane helix</keyword>
<dbReference type="Proteomes" id="UP000434957">
    <property type="component" value="Unassembled WGS sequence"/>
</dbReference>
<dbReference type="GO" id="GO:0004674">
    <property type="term" value="F:protein serine/threonine kinase activity"/>
    <property type="evidence" value="ECO:0007669"/>
    <property type="project" value="TreeGrafter"/>
</dbReference>
<evidence type="ECO:0000313" key="4">
    <source>
        <dbReference type="EMBL" id="KAE9039988.1"/>
    </source>
</evidence>
<feature type="domain" description="Protein kinase" evidence="3">
    <location>
        <begin position="284"/>
        <end position="556"/>
    </location>
</feature>
<dbReference type="SUPFAM" id="SSF56112">
    <property type="entry name" value="Protein kinase-like (PK-like)"/>
    <property type="match status" value="1"/>
</dbReference>
<keyword evidence="1" id="KW-0472">Membrane</keyword>
<evidence type="ECO:0000313" key="5">
    <source>
        <dbReference type="EMBL" id="KAE9359885.1"/>
    </source>
</evidence>
<dbReference type="PROSITE" id="PS50011">
    <property type="entry name" value="PROTEIN_KINASE_DOM"/>
    <property type="match status" value="1"/>
</dbReference>
<evidence type="ECO:0000313" key="7">
    <source>
        <dbReference type="Proteomes" id="UP000434957"/>
    </source>
</evidence>
<dbReference type="GO" id="GO:0005524">
    <property type="term" value="F:ATP binding"/>
    <property type="evidence" value="ECO:0007669"/>
    <property type="project" value="InterPro"/>
</dbReference>
<feature type="signal peptide" evidence="2">
    <location>
        <begin position="1"/>
        <end position="16"/>
    </location>
</feature>
<evidence type="ECO:0000259" key="3">
    <source>
        <dbReference type="PROSITE" id="PS50011"/>
    </source>
</evidence>
<keyword evidence="7" id="KW-1185">Reference proteome</keyword>
<dbReference type="EMBL" id="QXFV01000359">
    <property type="protein sequence ID" value="KAE9039988.1"/>
    <property type="molecule type" value="Genomic_DNA"/>
</dbReference>
<dbReference type="Gene3D" id="1.10.510.10">
    <property type="entry name" value="Transferase(Phosphotransferase) domain 1"/>
    <property type="match status" value="1"/>
</dbReference>
<name>A0A6A4FY27_9STRA</name>
<keyword evidence="1" id="KW-0812">Transmembrane</keyword>
<organism evidence="5 7">
    <name type="scientific">Phytophthora rubi</name>
    <dbReference type="NCBI Taxonomy" id="129364"/>
    <lineage>
        <taxon>Eukaryota</taxon>
        <taxon>Sar</taxon>
        <taxon>Stramenopiles</taxon>
        <taxon>Oomycota</taxon>
        <taxon>Peronosporomycetes</taxon>
        <taxon>Peronosporales</taxon>
        <taxon>Peronosporaceae</taxon>
        <taxon>Phytophthora</taxon>
    </lineage>
</organism>
<protein>
    <recommendedName>
        <fullName evidence="3">Protein kinase domain-containing protein</fullName>
    </recommendedName>
</protein>
<dbReference type="Proteomes" id="UP000429607">
    <property type="component" value="Unassembled WGS sequence"/>
</dbReference>
<dbReference type="PROSITE" id="PS00108">
    <property type="entry name" value="PROTEIN_KINASE_ST"/>
    <property type="match status" value="1"/>
</dbReference>
<dbReference type="SMART" id="SM00220">
    <property type="entry name" value="S_TKc"/>
    <property type="match status" value="1"/>
</dbReference>
<accession>A0A6A4FY27</accession>
<proteinExistence type="predicted"/>
<evidence type="ECO:0000256" key="1">
    <source>
        <dbReference type="SAM" id="Phobius"/>
    </source>
</evidence>
<reference evidence="5 7" key="1">
    <citation type="submission" date="2018-08" db="EMBL/GenBank/DDBJ databases">
        <title>Genomic investigation of the strawberry pathogen Phytophthora fragariae indicates pathogenicity is determined by transcriptional variation in three key races.</title>
        <authorList>
            <person name="Adams T.M."/>
            <person name="Armitage A.D."/>
            <person name="Sobczyk M.K."/>
            <person name="Bates H.J."/>
            <person name="Dunwell J.M."/>
            <person name="Nellist C.F."/>
            <person name="Harrison R.J."/>
        </authorList>
    </citation>
    <scope>NUCLEOTIDE SEQUENCE [LARGE SCALE GENOMIC DNA]</scope>
    <source>
        <strain evidence="4 6">SCRP249</strain>
        <strain evidence="5 7">SCRP333</strain>
    </source>
</reference>
<dbReference type="EMBL" id="QXFT01000011">
    <property type="protein sequence ID" value="KAE9359885.1"/>
    <property type="molecule type" value="Genomic_DNA"/>
</dbReference>
<dbReference type="PANTHER" id="PTHR44329:SF214">
    <property type="entry name" value="PROTEIN KINASE DOMAIN-CONTAINING PROTEIN"/>
    <property type="match status" value="1"/>
</dbReference>
<dbReference type="AlphaFoldDB" id="A0A6A4FY27"/>
<evidence type="ECO:0000313" key="6">
    <source>
        <dbReference type="Proteomes" id="UP000429607"/>
    </source>
</evidence>
<sequence>MLGQVLLLVVAAQAFGVLVTEAKYAVQATYLGDSCGETPYAVTVWPNETCATSSCDSFDQFEGSRDVNANMMTTDCASDYEQVLEVMRAKFGSSPYLLQMLHTDENCTEFSMAFGYPAMGACVGAYNESDGLYAVASLFTNSSASLTLYMERTCFSNQKYMSTFVDKEALASHSCSIDWFRWYSSNDVKPDGGAPISTAGSSKSLSSGSIVGIGLGAFGFAIVFVVAIVLRRRQTKARAMFKHDQFAQSLTPTNIDSLEAVLRGQTGLWDDDIITAKRIPRDKVSTQDRISRGSFGEVYAGVYNDKKVAVKMLLPALQGNIRHVNDFLAEAKMTATMDHPHIVTFVGVAWDSLSDICVVLEFMEGGELRTLLDKYEKEKHPIGFNRQKATMALEICHALTYLHSLSPSVIHRDLKSRNILLTGDMKAKLSDFGISRERLDRTMTAGVGTSLWMAPEVLLGERYDEKADIFSFGVVLSELDVHTMPYSRAKKENLDSKGNEIPDSLLLSRVALGIVKVEFSDATPRALVKLGRACTSVYPTERPTAAQALYKLQKILASKKLT</sequence>
<dbReference type="PANTHER" id="PTHR44329">
    <property type="entry name" value="SERINE/THREONINE-PROTEIN KINASE TNNI3K-RELATED"/>
    <property type="match status" value="1"/>
</dbReference>
<dbReference type="InterPro" id="IPR051681">
    <property type="entry name" value="Ser/Thr_Kinases-Pseudokinases"/>
</dbReference>
<evidence type="ECO:0000256" key="2">
    <source>
        <dbReference type="SAM" id="SignalP"/>
    </source>
</evidence>
<feature type="chain" id="PRO_5033525311" description="Protein kinase domain-containing protein" evidence="2">
    <location>
        <begin position="17"/>
        <end position="562"/>
    </location>
</feature>
<dbReference type="InterPro" id="IPR000719">
    <property type="entry name" value="Prot_kinase_dom"/>
</dbReference>
<dbReference type="InterPro" id="IPR008271">
    <property type="entry name" value="Ser/Thr_kinase_AS"/>
</dbReference>
<dbReference type="Gene3D" id="3.30.200.20">
    <property type="entry name" value="Phosphorylase Kinase, domain 1"/>
    <property type="match status" value="1"/>
</dbReference>
<dbReference type="InterPro" id="IPR011009">
    <property type="entry name" value="Kinase-like_dom_sf"/>
</dbReference>
<feature type="transmembrane region" description="Helical" evidence="1">
    <location>
        <begin position="210"/>
        <end position="230"/>
    </location>
</feature>